<protein>
    <submittedName>
        <fullName evidence="2">Uncharacterized protein</fullName>
    </submittedName>
</protein>
<feature type="transmembrane region" description="Helical" evidence="1">
    <location>
        <begin position="40"/>
        <end position="56"/>
    </location>
</feature>
<proteinExistence type="predicted"/>
<organism evidence="2 3">
    <name type="scientific">Pannus brasiliensis CCIBt3594</name>
    <dbReference type="NCBI Taxonomy" id="1427578"/>
    <lineage>
        <taxon>Bacteria</taxon>
        <taxon>Bacillati</taxon>
        <taxon>Cyanobacteriota</taxon>
        <taxon>Cyanophyceae</taxon>
        <taxon>Oscillatoriophycideae</taxon>
        <taxon>Chroococcales</taxon>
        <taxon>Microcystaceae</taxon>
        <taxon>Pannus</taxon>
    </lineage>
</organism>
<dbReference type="EMBL" id="JBAFSM010000006">
    <property type="protein sequence ID" value="MEG3436401.1"/>
    <property type="molecule type" value="Genomic_DNA"/>
</dbReference>
<comment type="caution">
    <text evidence="2">The sequence shown here is derived from an EMBL/GenBank/DDBJ whole genome shotgun (WGS) entry which is preliminary data.</text>
</comment>
<gene>
    <name evidence="2" type="ORF">V0288_04650</name>
</gene>
<evidence type="ECO:0000313" key="2">
    <source>
        <dbReference type="EMBL" id="MEG3436401.1"/>
    </source>
</evidence>
<sequence length="243" mass="28636">MKKIIIFTFYFIFYFLLIILLIVVAKYAWSWLKSDNSGEAVVAIITMFFIPPLYVVKEQFEKRYLEKPHSPKEAEKDLDQLSVNINRREIRCYGEYVDYAIQIDLEIYAHRKVSIKSIKLSCEEPFGYSNKRRDLSKLPKLTRINCDLLSNQLDTLMSIIENSEKLEKTPFIIEESEHLLLTISGYVSGERLPDAWEGLRLSGWNLEIEYNDNRKYISEFDLIPHQKSLKVPTKYHNIGFYDA</sequence>
<evidence type="ECO:0000313" key="3">
    <source>
        <dbReference type="Proteomes" id="UP001328733"/>
    </source>
</evidence>
<keyword evidence="1" id="KW-1133">Transmembrane helix</keyword>
<dbReference type="RefSeq" id="WP_332863858.1">
    <property type="nucleotide sequence ID" value="NZ_JBAFSM010000006.1"/>
</dbReference>
<name>A0AAW9QST1_9CHRO</name>
<keyword evidence="1" id="KW-0472">Membrane</keyword>
<accession>A0AAW9QST1</accession>
<keyword evidence="1" id="KW-0812">Transmembrane</keyword>
<reference evidence="2 3" key="1">
    <citation type="submission" date="2024-01" db="EMBL/GenBank/DDBJ databases">
        <title>Genomic insights into the taxonomy and metabolism of the cyanobacterium Pannus brasiliensis CCIBt3594.</title>
        <authorList>
            <person name="Machado M."/>
            <person name="Botero N.B."/>
            <person name="Andreote A.P.D."/>
            <person name="Feitosa A.M.T."/>
            <person name="Popin R."/>
            <person name="Sivonen K."/>
            <person name="Fiore M.F."/>
        </authorList>
    </citation>
    <scope>NUCLEOTIDE SEQUENCE [LARGE SCALE GENOMIC DNA]</scope>
    <source>
        <strain evidence="2 3">CCIBt3594</strain>
    </source>
</reference>
<dbReference type="Proteomes" id="UP001328733">
    <property type="component" value="Unassembled WGS sequence"/>
</dbReference>
<keyword evidence="3" id="KW-1185">Reference proteome</keyword>
<dbReference type="AlphaFoldDB" id="A0AAW9QST1"/>
<feature type="transmembrane region" description="Helical" evidence="1">
    <location>
        <begin position="7"/>
        <end position="28"/>
    </location>
</feature>
<evidence type="ECO:0000256" key="1">
    <source>
        <dbReference type="SAM" id="Phobius"/>
    </source>
</evidence>